<evidence type="ECO:0000256" key="6">
    <source>
        <dbReference type="ARBA" id="ARBA00022927"/>
    </source>
</evidence>
<sequence>MDHNLNDSLVALERLLEEFFNPLTSNLRKHEIELTFESFKNTQNSHKLCVYFVTNTSSQYVTMFALSTLENVIYKQWANISVPDKDCIKSVLHNYLLEKGTTTPHYLRAKYAKLLVDIAKHEWPYLDPNFFNNILELLKSEPNHLIGLVLLRTTSEEFMGVHNCFTSNRKEEITRLLQPYIPVIFDLLTNILENLGTKPRHLSTATPPPSPTHPSSQPNLNHHLETATFKPDSKVLIKEALETVQHLFTWVGVEQIPVKLIGAIFNFTSNIQDDDDTCVLAMSTINEIFYRKCVPPGSQDFFKQIFHHTVALLKEIVHSPTYKIETLDPLFVEKLSELLVLLIEQHLWRFELEPTFSAMEFLSLLFQLTMQLTSTQCYLRCAAIWAAFLKQIKPENPHKYAVVLQQLVVTLLGKIQFTYNSQLSLIDNSELNCDNETEWQIFLKATIEILVMVAEFFPLDTINMAMLPWDTSQHWYRGLELTVDHKHGTLNYEALKNLNYELYKTDNLCYILKDFSTLTQTVARLCSVIIENTEILNSSPHALTSFVSKLLESGALATSASFYNLKTGDSRLTEAFIDVHSEILAALKTILIWMTRESKLNNRDLEILLDISLPVLQRATNVPAKIAYSAAHLFFTITNIVSFSDLVAFPSVPQFVLMAPSLKFAESETMFVVFNAISTLLFKPWRDMNEVESGKRTALVDNFFNALTKEFTDLPRNTPEVKVREVANKLFPVLTHIVESLKDFPMNSKKMLNSVIMNTFCHASTICRNSIYTDEPGSYEQFFLTVFGVLQPECLKKHLEAFLQEGFDGQNANLSGVDSVLQMLNRVIETRSTAYKSLLPAILQFCMDITYPSVANRVNEHPEAYQSLVLLLYRILLHRWQYFYMSQVRLGYSPGCSEMEAGPDSPQKPEQLLAVLNVFGQALEQSDINIFRSSLLALEDLNNKWKLYQKNIFRQTLAYNFLNVLIKTLIDKSKDLLAEDIQVAVFNIASVDLGLFFKFLEHLVESMEVIDAQQGHILLQNFVYNHDKDMPTFVNQLQRFVNDVRQYRLCHRT</sequence>
<evidence type="ECO:0000256" key="8">
    <source>
        <dbReference type="SAM" id="MobiDB-lite"/>
    </source>
</evidence>
<gene>
    <name evidence="11" type="ORF">MELIAE_LOCUS12926</name>
</gene>
<dbReference type="PANTHER" id="PTHR21452">
    <property type="entry name" value="EXPORTIN-6"/>
    <property type="match status" value="1"/>
</dbReference>
<dbReference type="Proteomes" id="UP001154078">
    <property type="component" value="Chromosome 9"/>
</dbReference>
<proteinExistence type="inferred from homology"/>
<dbReference type="SUPFAM" id="SSF48371">
    <property type="entry name" value="ARM repeat"/>
    <property type="match status" value="1"/>
</dbReference>
<evidence type="ECO:0000256" key="1">
    <source>
        <dbReference type="ARBA" id="ARBA00004123"/>
    </source>
</evidence>
<dbReference type="EMBL" id="OV121140">
    <property type="protein sequence ID" value="CAH0564345.1"/>
    <property type="molecule type" value="Genomic_DNA"/>
</dbReference>
<dbReference type="InterPro" id="IPR011989">
    <property type="entry name" value="ARM-like"/>
</dbReference>
<dbReference type="GO" id="GO:0005634">
    <property type="term" value="C:nucleus"/>
    <property type="evidence" value="ECO:0007669"/>
    <property type="project" value="UniProtKB-SubCell"/>
</dbReference>
<dbReference type="Pfam" id="PF08389">
    <property type="entry name" value="Xpo1"/>
    <property type="match status" value="1"/>
</dbReference>
<evidence type="ECO:0000256" key="3">
    <source>
        <dbReference type="ARBA" id="ARBA00009466"/>
    </source>
</evidence>
<name>A0A9P0FPY9_BRAAE</name>
<comment type="subcellular location">
    <subcellularLocation>
        <location evidence="2">Cytoplasm</location>
    </subcellularLocation>
    <subcellularLocation>
        <location evidence="1">Nucleus</location>
    </subcellularLocation>
</comment>
<dbReference type="InterPro" id="IPR016024">
    <property type="entry name" value="ARM-type_fold"/>
</dbReference>
<dbReference type="GO" id="GO:0006611">
    <property type="term" value="P:protein export from nucleus"/>
    <property type="evidence" value="ECO:0007669"/>
    <property type="project" value="InterPro"/>
</dbReference>
<dbReference type="InterPro" id="IPR040016">
    <property type="entry name" value="XPO6"/>
</dbReference>
<keyword evidence="4" id="KW-0813">Transport</keyword>
<keyword evidence="6" id="KW-0653">Protein transport</keyword>
<dbReference type="InterPro" id="IPR001494">
    <property type="entry name" value="Importin-beta_N"/>
</dbReference>
<evidence type="ECO:0000259" key="9">
    <source>
        <dbReference type="Pfam" id="PF03810"/>
    </source>
</evidence>
<organism evidence="11 12">
    <name type="scientific">Brassicogethes aeneus</name>
    <name type="common">Rape pollen beetle</name>
    <name type="synonym">Meligethes aeneus</name>
    <dbReference type="NCBI Taxonomy" id="1431903"/>
    <lineage>
        <taxon>Eukaryota</taxon>
        <taxon>Metazoa</taxon>
        <taxon>Ecdysozoa</taxon>
        <taxon>Arthropoda</taxon>
        <taxon>Hexapoda</taxon>
        <taxon>Insecta</taxon>
        <taxon>Pterygota</taxon>
        <taxon>Neoptera</taxon>
        <taxon>Endopterygota</taxon>
        <taxon>Coleoptera</taxon>
        <taxon>Polyphaga</taxon>
        <taxon>Cucujiformia</taxon>
        <taxon>Nitidulidae</taxon>
        <taxon>Meligethinae</taxon>
        <taxon>Brassicogethes</taxon>
    </lineage>
</organism>
<keyword evidence="7" id="KW-0539">Nucleus</keyword>
<evidence type="ECO:0000256" key="4">
    <source>
        <dbReference type="ARBA" id="ARBA00022448"/>
    </source>
</evidence>
<evidence type="ECO:0000259" key="10">
    <source>
        <dbReference type="Pfam" id="PF08389"/>
    </source>
</evidence>
<keyword evidence="5" id="KW-0963">Cytoplasm</keyword>
<accession>A0A9P0FPY9</accession>
<evidence type="ECO:0000256" key="2">
    <source>
        <dbReference type="ARBA" id="ARBA00004496"/>
    </source>
</evidence>
<dbReference type="GO" id="GO:0005737">
    <property type="term" value="C:cytoplasm"/>
    <property type="evidence" value="ECO:0007669"/>
    <property type="project" value="UniProtKB-SubCell"/>
</dbReference>
<dbReference type="Pfam" id="PF03810">
    <property type="entry name" value="IBN_N"/>
    <property type="match status" value="1"/>
</dbReference>
<dbReference type="PANTHER" id="PTHR21452:SF4">
    <property type="entry name" value="EXPORTIN-6"/>
    <property type="match status" value="1"/>
</dbReference>
<dbReference type="GO" id="GO:0005049">
    <property type="term" value="F:nuclear export signal receptor activity"/>
    <property type="evidence" value="ECO:0007669"/>
    <property type="project" value="InterPro"/>
</dbReference>
<evidence type="ECO:0000313" key="12">
    <source>
        <dbReference type="Proteomes" id="UP001154078"/>
    </source>
</evidence>
<dbReference type="OrthoDB" id="10261013at2759"/>
<feature type="domain" description="Exportin-1/Importin-beta-like" evidence="10">
    <location>
        <begin position="104"/>
        <end position="276"/>
    </location>
</feature>
<feature type="region of interest" description="Disordered" evidence="8">
    <location>
        <begin position="199"/>
        <end position="221"/>
    </location>
</feature>
<protein>
    <submittedName>
        <fullName evidence="11">Uncharacterized protein</fullName>
    </submittedName>
</protein>
<feature type="domain" description="Importin N-terminal" evidence="9">
    <location>
        <begin position="36"/>
        <end position="97"/>
    </location>
</feature>
<dbReference type="AlphaFoldDB" id="A0A9P0FPY9"/>
<dbReference type="GO" id="GO:0031267">
    <property type="term" value="F:small GTPase binding"/>
    <property type="evidence" value="ECO:0007669"/>
    <property type="project" value="InterPro"/>
</dbReference>
<dbReference type="Gene3D" id="1.25.10.10">
    <property type="entry name" value="Leucine-rich Repeat Variant"/>
    <property type="match status" value="1"/>
</dbReference>
<comment type="similarity">
    <text evidence="3">Belongs to the exportin family.</text>
</comment>
<reference evidence="11" key="1">
    <citation type="submission" date="2021-12" db="EMBL/GenBank/DDBJ databases">
        <authorList>
            <person name="King R."/>
        </authorList>
    </citation>
    <scope>NUCLEOTIDE SEQUENCE</scope>
</reference>
<keyword evidence="12" id="KW-1185">Reference proteome</keyword>
<evidence type="ECO:0000256" key="5">
    <source>
        <dbReference type="ARBA" id="ARBA00022490"/>
    </source>
</evidence>
<dbReference type="InterPro" id="IPR013598">
    <property type="entry name" value="Exportin-1/Importin-b-like"/>
</dbReference>
<evidence type="ECO:0000256" key="7">
    <source>
        <dbReference type="ARBA" id="ARBA00023242"/>
    </source>
</evidence>
<evidence type="ECO:0000313" key="11">
    <source>
        <dbReference type="EMBL" id="CAH0564345.1"/>
    </source>
</evidence>